<proteinExistence type="predicted"/>
<name>C5KAG1_PERM5</name>
<protein>
    <submittedName>
        <fullName evidence="1">Uncharacterized protein</fullName>
    </submittedName>
</protein>
<keyword evidence="2" id="KW-1185">Reference proteome</keyword>
<reference evidence="1 2" key="1">
    <citation type="submission" date="2008-07" db="EMBL/GenBank/DDBJ databases">
        <authorList>
            <person name="El-Sayed N."/>
            <person name="Caler E."/>
            <person name="Inman J."/>
            <person name="Amedeo P."/>
            <person name="Hass B."/>
            <person name="Wortman J."/>
        </authorList>
    </citation>
    <scope>NUCLEOTIDE SEQUENCE [LARGE SCALE GENOMIC DNA]</scope>
    <source>
        <strain evidence="2">ATCC 50983 / TXsc</strain>
    </source>
</reference>
<dbReference type="AlphaFoldDB" id="C5KAG1"/>
<dbReference type="EMBL" id="GG671784">
    <property type="protein sequence ID" value="EER18497.1"/>
    <property type="molecule type" value="Genomic_DNA"/>
</dbReference>
<dbReference type="GeneID" id="9049513"/>
<evidence type="ECO:0000313" key="2">
    <source>
        <dbReference type="Proteomes" id="UP000007800"/>
    </source>
</evidence>
<organism evidence="2">
    <name type="scientific">Perkinsus marinus (strain ATCC 50983 / TXsc)</name>
    <dbReference type="NCBI Taxonomy" id="423536"/>
    <lineage>
        <taxon>Eukaryota</taxon>
        <taxon>Sar</taxon>
        <taxon>Alveolata</taxon>
        <taxon>Perkinsozoa</taxon>
        <taxon>Perkinsea</taxon>
        <taxon>Perkinsida</taxon>
        <taxon>Perkinsidae</taxon>
        <taxon>Perkinsus</taxon>
    </lineage>
</organism>
<accession>C5KAG1</accession>
<dbReference type="OrthoDB" id="10267618at2759"/>
<dbReference type="Proteomes" id="UP000007800">
    <property type="component" value="Unassembled WGS sequence"/>
</dbReference>
<gene>
    <name evidence="1" type="ORF">Pmar_PMAR004357</name>
</gene>
<dbReference type="RefSeq" id="XP_002786701.1">
    <property type="nucleotide sequence ID" value="XM_002786655.1"/>
</dbReference>
<dbReference type="InParanoid" id="C5KAG1"/>
<sequence length="132" mass="14812">MFVDDDLLRALSEIAITLADGRGPLGQIRDDYDELKAAESIISDLARLRATARVEVPEPPSTTEIVTDQPQQCAIITAEKPHPEEKDVVEDPVEMMLSRAREALTADKLERKIDRHKSSRECIQWSFTALVI</sequence>
<evidence type="ECO:0000313" key="1">
    <source>
        <dbReference type="EMBL" id="EER18497.1"/>
    </source>
</evidence>